<reference evidence="2 3" key="1">
    <citation type="submission" date="2019-06" db="EMBL/GenBank/DDBJ databases">
        <title>Lysobacter alkalisoli sp. nov. isolated from saline-alkali soil.</title>
        <authorList>
            <person name="Sun J.-Q."/>
            <person name="Xu L."/>
        </authorList>
    </citation>
    <scope>NUCLEOTIDE SEQUENCE [LARGE SCALE GENOMIC DNA]</scope>
    <source>
        <strain evidence="2 3">SJ-36</strain>
    </source>
</reference>
<organism evidence="2 3">
    <name type="scientific">Marilutibacter alkalisoli</name>
    <dbReference type="NCBI Taxonomy" id="2591633"/>
    <lineage>
        <taxon>Bacteria</taxon>
        <taxon>Pseudomonadati</taxon>
        <taxon>Pseudomonadota</taxon>
        <taxon>Gammaproteobacteria</taxon>
        <taxon>Lysobacterales</taxon>
        <taxon>Lysobacteraceae</taxon>
        <taxon>Marilutibacter</taxon>
    </lineage>
</organism>
<dbReference type="Pfam" id="PF22560">
    <property type="entry name" value="GMT-wHTH"/>
    <property type="match status" value="1"/>
</dbReference>
<name>A0A514BQG1_9GAMM</name>
<keyword evidence="3" id="KW-1185">Reference proteome</keyword>
<evidence type="ECO:0000313" key="2">
    <source>
        <dbReference type="EMBL" id="QDH69644.1"/>
    </source>
</evidence>
<gene>
    <name evidence="2" type="primary">tcmP</name>
    <name evidence="2" type="ORF">FKV23_05720</name>
</gene>
<evidence type="ECO:0000313" key="3">
    <source>
        <dbReference type="Proteomes" id="UP000317199"/>
    </source>
</evidence>
<dbReference type="InterPro" id="IPR031009">
    <property type="entry name" value="Tcm_partner"/>
</dbReference>
<dbReference type="EMBL" id="CP041242">
    <property type="protein sequence ID" value="QDH69644.1"/>
    <property type="molecule type" value="Genomic_DNA"/>
</dbReference>
<accession>A0A514BQG1</accession>
<dbReference type="Proteomes" id="UP000317199">
    <property type="component" value="Chromosome"/>
</dbReference>
<dbReference type="OrthoDB" id="275124at2"/>
<dbReference type="KEGG" id="lyj:FKV23_05720"/>
<dbReference type="AlphaFoldDB" id="A0A514BQG1"/>
<protein>
    <submittedName>
        <fullName evidence="2">Three-Cys-motif partner protein TcmP</fullName>
    </submittedName>
</protein>
<dbReference type="NCBIfam" id="TIGR04474">
    <property type="entry name" value="tcm_partner"/>
    <property type="match status" value="1"/>
</dbReference>
<sequence>MAAYWKAGRGIRCRRGLILLPRHRPDRGRFMARGYNWKFDIPPEIDEHSIAKHRVLRRYVENYIQILCLNPRRECLRLVVVDGFCGGGLYQTSSGEPHLGSPLILRQALQAGRAFVQTRRVEMGMHRPFDLEATLHLNDNDADAIKSLRAQLATCPKNEWAPTTHVTQLDFNMAAAQLITAYKHSRRSPRIIFVLDQYGFTQTTLPVMKSIFTTFPKAEIVLTFAVDALTNFASPETRELYRRILAKTGFDEVVSAERLTELKAEDHGAKHVIQTLLLREVFPQTGAAYATPFFVIPRQSRRGYWLVHLANNTRANDEMKRLHWQEHNHFMHFGAEGVGILAFDPVRLDETPQYTFDFGDIAQQRTSSALHHDLPKLVHDQFSAGTNVGTLLERIANETPATRDMVQQVLFELGRTGEIEMRTQHGRQRKHVDRLQLLDEIHPRRQFFLFR</sequence>
<dbReference type="InterPro" id="IPR054339">
    <property type="entry name" value="GMT_wHTH"/>
</dbReference>
<evidence type="ECO:0000259" key="1">
    <source>
        <dbReference type="Pfam" id="PF22560"/>
    </source>
</evidence>
<feature type="domain" description="GMT-like wHTH" evidence="1">
    <location>
        <begin position="346"/>
        <end position="426"/>
    </location>
</feature>
<proteinExistence type="predicted"/>